<dbReference type="Proteomes" id="UP000752292">
    <property type="component" value="Unassembled WGS sequence"/>
</dbReference>
<protein>
    <submittedName>
        <fullName evidence="1">Uncharacterized protein</fullName>
    </submittedName>
</protein>
<evidence type="ECO:0000313" key="2">
    <source>
        <dbReference type="Proteomes" id="UP000752292"/>
    </source>
</evidence>
<dbReference type="AlphaFoldDB" id="A0A933E9H8"/>
<proteinExistence type="predicted"/>
<name>A0A933E9H8_UNCTE</name>
<evidence type="ECO:0000313" key="1">
    <source>
        <dbReference type="EMBL" id="MBI4251004.1"/>
    </source>
</evidence>
<sequence length="184" mass="20376">MPRRLPPSDIERNGDGELVNDCLSRGWTYKRTIGFVKEAAGREYSEQQIHRHYHKRFLASIEKVQEVERLVDAFMRRQGEGADVDIAAILRQVLLTQSLEAVTEMDAARIKAMKPGDLALMIARLERTGAATAQLRMKYGKGVDAAAEAILAGLEKDLQGDPDLFSRLKEKAEAAAARVKEGAA</sequence>
<dbReference type="EMBL" id="JACQRX010000041">
    <property type="protein sequence ID" value="MBI4251004.1"/>
    <property type="molecule type" value="Genomic_DNA"/>
</dbReference>
<reference evidence="1" key="1">
    <citation type="submission" date="2020-07" db="EMBL/GenBank/DDBJ databases">
        <title>Huge and variable diversity of episymbiotic CPR bacteria and DPANN archaea in groundwater ecosystems.</title>
        <authorList>
            <person name="He C.Y."/>
            <person name="Keren R."/>
            <person name="Whittaker M."/>
            <person name="Farag I.F."/>
            <person name="Doudna J."/>
            <person name="Cate J.H.D."/>
            <person name="Banfield J.F."/>
        </authorList>
    </citation>
    <scope>NUCLEOTIDE SEQUENCE</scope>
    <source>
        <strain evidence="1">NC_groundwater_1370_Ag_S-0.2um_69_93</strain>
    </source>
</reference>
<organism evidence="1 2">
    <name type="scientific">Tectimicrobiota bacterium</name>
    <dbReference type="NCBI Taxonomy" id="2528274"/>
    <lineage>
        <taxon>Bacteria</taxon>
        <taxon>Pseudomonadati</taxon>
        <taxon>Nitrospinota/Tectimicrobiota group</taxon>
        <taxon>Candidatus Tectimicrobiota</taxon>
    </lineage>
</organism>
<gene>
    <name evidence="1" type="ORF">HY618_00960</name>
</gene>
<comment type="caution">
    <text evidence="1">The sequence shown here is derived from an EMBL/GenBank/DDBJ whole genome shotgun (WGS) entry which is preliminary data.</text>
</comment>
<accession>A0A933E9H8</accession>